<dbReference type="InterPro" id="IPR029071">
    <property type="entry name" value="Ubiquitin-like_domsf"/>
</dbReference>
<evidence type="ECO:0000256" key="8">
    <source>
        <dbReference type="ARBA" id="ARBA00022843"/>
    </source>
</evidence>
<comment type="similarity">
    <text evidence="3">Belongs to the UFM1 family.</text>
</comment>
<accession>A0A8C2WE44</accession>
<evidence type="ECO:0000256" key="2">
    <source>
        <dbReference type="ARBA" id="ARBA00004496"/>
    </source>
</evidence>
<reference evidence="12" key="2">
    <citation type="submission" date="2025-09" db="UniProtKB">
        <authorList>
            <consortium name="Ensembl"/>
        </authorList>
    </citation>
    <scope>IDENTIFICATION</scope>
</reference>
<reference evidence="12" key="1">
    <citation type="submission" date="2025-08" db="UniProtKB">
        <authorList>
            <consortium name="Ensembl"/>
        </authorList>
    </citation>
    <scope>IDENTIFICATION</scope>
</reference>
<comment type="subunit">
    <text evidence="10">Interacts with UBA5. Interacts with UFC1.</text>
</comment>
<dbReference type="Gene3D" id="3.10.20.90">
    <property type="entry name" value="Phosphatidylinositol 3-kinase Catalytic Subunit, Chain A, domain 1"/>
    <property type="match status" value="1"/>
</dbReference>
<evidence type="ECO:0000313" key="12">
    <source>
        <dbReference type="Ensembl" id="ENSCLAP00000025546.1"/>
    </source>
</evidence>
<evidence type="ECO:0000256" key="10">
    <source>
        <dbReference type="ARBA" id="ARBA00038545"/>
    </source>
</evidence>
<evidence type="ECO:0000256" key="1">
    <source>
        <dbReference type="ARBA" id="ARBA00004123"/>
    </source>
</evidence>
<evidence type="ECO:0000256" key="4">
    <source>
        <dbReference type="ARBA" id="ARBA00015319"/>
    </source>
</evidence>
<dbReference type="PANTHER" id="PTHR15825:SF5">
    <property type="entry name" value="UBIQUITIN-FOLD MODIFIER 1"/>
    <property type="match status" value="1"/>
</dbReference>
<keyword evidence="7" id="KW-0833">Ubl conjugation pathway</keyword>
<dbReference type="GO" id="GO:0005737">
    <property type="term" value="C:cytoplasm"/>
    <property type="evidence" value="ECO:0007669"/>
    <property type="project" value="UniProtKB-SubCell"/>
</dbReference>
<sequence>MSKVSFKITLTSDQRLPHKLLSVPESTPFTAVLKFAPAATSAIITSDGLGINSARTAGNVFLKYGSELPVIPRDHVGSC</sequence>
<keyword evidence="8" id="KW-0832">Ubl conjugation</keyword>
<keyword evidence="9" id="KW-0539">Nucleus</keyword>
<evidence type="ECO:0000256" key="3">
    <source>
        <dbReference type="ARBA" id="ARBA00010230"/>
    </source>
</evidence>
<evidence type="ECO:0000256" key="11">
    <source>
        <dbReference type="ARBA" id="ARBA00045800"/>
    </source>
</evidence>
<keyword evidence="13" id="KW-1185">Reference proteome</keyword>
<dbReference type="SUPFAM" id="SSF54236">
    <property type="entry name" value="Ubiquitin-like"/>
    <property type="match status" value="1"/>
</dbReference>
<keyword evidence="6" id="KW-1017">Isopeptide bond</keyword>
<protein>
    <recommendedName>
        <fullName evidence="4">Ubiquitin-fold modifier 1</fullName>
    </recommendedName>
</protein>
<name>A0A8C2WE44_CHILA</name>
<dbReference type="Ensembl" id="ENSCLAT00000025810.1">
    <property type="protein sequence ID" value="ENSCLAP00000025546.1"/>
    <property type="gene ID" value="ENSCLAG00000017636.1"/>
</dbReference>
<dbReference type="Pfam" id="PF03671">
    <property type="entry name" value="Ufm1"/>
    <property type="match status" value="1"/>
</dbReference>
<evidence type="ECO:0000256" key="9">
    <source>
        <dbReference type="ARBA" id="ARBA00023242"/>
    </source>
</evidence>
<dbReference type="PANTHER" id="PTHR15825">
    <property type="entry name" value="UBIQUITIN-FOLD MODIFIER 1"/>
    <property type="match status" value="1"/>
</dbReference>
<evidence type="ECO:0000256" key="5">
    <source>
        <dbReference type="ARBA" id="ARBA00022490"/>
    </source>
</evidence>
<dbReference type="Proteomes" id="UP000694398">
    <property type="component" value="Unassembled WGS sequence"/>
</dbReference>
<dbReference type="GO" id="GO:1990592">
    <property type="term" value="P:protein K69-linked ufmylation"/>
    <property type="evidence" value="ECO:0007669"/>
    <property type="project" value="TreeGrafter"/>
</dbReference>
<evidence type="ECO:0000256" key="7">
    <source>
        <dbReference type="ARBA" id="ARBA00022786"/>
    </source>
</evidence>
<dbReference type="GO" id="GO:0005634">
    <property type="term" value="C:nucleus"/>
    <property type="evidence" value="ECO:0007669"/>
    <property type="project" value="UniProtKB-SubCell"/>
</dbReference>
<dbReference type="GeneTree" id="ENSGT00390000010391"/>
<comment type="function">
    <text evidence="11">Ubiquitin-like modifier which can be covalently attached via an isopeptide bond to lysine residues of substrate proteins as a monomer or a lysine-linked polymer. The so-called ufmylation, requires the UFM1-activating E1 enzyme UBA5, the UFM1-conjugating E2 enzyme UFC1, and the UFM1-ligase E3 enzyme UFL1. Ufmylation is involved in various processes, such as ribosome recycling, response to DNA damage, transcription or reticulophagy (also called ER-phagy) induced in response to endoplasmic reticulum stress.</text>
</comment>
<evidence type="ECO:0000256" key="6">
    <source>
        <dbReference type="ARBA" id="ARBA00022499"/>
    </source>
</evidence>
<organism evidence="12 13">
    <name type="scientific">Chinchilla lanigera</name>
    <name type="common">Long-tailed chinchilla</name>
    <name type="synonym">Chinchilla villidera</name>
    <dbReference type="NCBI Taxonomy" id="34839"/>
    <lineage>
        <taxon>Eukaryota</taxon>
        <taxon>Metazoa</taxon>
        <taxon>Chordata</taxon>
        <taxon>Craniata</taxon>
        <taxon>Vertebrata</taxon>
        <taxon>Euteleostomi</taxon>
        <taxon>Mammalia</taxon>
        <taxon>Eutheria</taxon>
        <taxon>Euarchontoglires</taxon>
        <taxon>Glires</taxon>
        <taxon>Rodentia</taxon>
        <taxon>Hystricomorpha</taxon>
        <taxon>Chinchillidae</taxon>
        <taxon>Chinchilla</taxon>
    </lineage>
</organism>
<dbReference type="InterPro" id="IPR005375">
    <property type="entry name" value="UFM1"/>
</dbReference>
<comment type="subcellular location">
    <subcellularLocation>
        <location evidence="2">Cytoplasm</location>
    </subcellularLocation>
    <subcellularLocation>
        <location evidence="1">Nucleus</location>
    </subcellularLocation>
</comment>
<keyword evidence="5" id="KW-0963">Cytoplasm</keyword>
<proteinExistence type="inferred from homology"/>
<dbReference type="AlphaFoldDB" id="A0A8C2WE44"/>
<evidence type="ECO:0000313" key="13">
    <source>
        <dbReference type="Proteomes" id="UP000694398"/>
    </source>
</evidence>